<dbReference type="PANTHER" id="PTHR46709">
    <property type="entry name" value="PROTEIN CBG23488-RELATED"/>
    <property type="match status" value="1"/>
</dbReference>
<comment type="subcellular location">
    <subcellularLocation>
        <location evidence="1">Membrane</location>
    </subcellularLocation>
</comment>
<dbReference type="OrthoDB" id="5799915at2759"/>
<proteinExistence type="predicted"/>
<evidence type="ECO:0000256" key="4">
    <source>
        <dbReference type="ARBA" id="ARBA00023136"/>
    </source>
</evidence>
<feature type="transmembrane region" description="Helical" evidence="5">
    <location>
        <begin position="213"/>
        <end position="234"/>
    </location>
</feature>
<dbReference type="OMA" id="WISGCDI"/>
<evidence type="ECO:0000256" key="3">
    <source>
        <dbReference type="ARBA" id="ARBA00022989"/>
    </source>
</evidence>
<dbReference type="CDD" id="cd14978">
    <property type="entry name" value="7tmA_FMRFamide_R-like"/>
    <property type="match status" value="1"/>
</dbReference>
<dbReference type="SUPFAM" id="SSF81321">
    <property type="entry name" value="Family A G protein-coupled receptor-like"/>
    <property type="match status" value="1"/>
</dbReference>
<evidence type="ECO:0000313" key="8">
    <source>
        <dbReference type="WBParaSite" id="HCON_00119310-00001"/>
    </source>
</evidence>
<accession>A0A7I4YN99</accession>
<dbReference type="InterPro" id="IPR017452">
    <property type="entry name" value="GPCR_Rhodpsn_7TM"/>
</dbReference>
<evidence type="ECO:0000313" key="7">
    <source>
        <dbReference type="Proteomes" id="UP000025227"/>
    </source>
</evidence>
<evidence type="ECO:0000256" key="1">
    <source>
        <dbReference type="ARBA" id="ARBA00004370"/>
    </source>
</evidence>
<feature type="transmembrane region" description="Helical" evidence="5">
    <location>
        <begin position="28"/>
        <end position="54"/>
    </location>
</feature>
<keyword evidence="4 5" id="KW-0472">Membrane</keyword>
<evidence type="ECO:0000256" key="2">
    <source>
        <dbReference type="ARBA" id="ARBA00022692"/>
    </source>
</evidence>
<keyword evidence="2 5" id="KW-0812">Transmembrane</keyword>
<keyword evidence="7" id="KW-1185">Reference proteome</keyword>
<feature type="transmembrane region" description="Helical" evidence="5">
    <location>
        <begin position="313"/>
        <end position="331"/>
    </location>
</feature>
<dbReference type="Gene3D" id="1.20.1070.10">
    <property type="entry name" value="Rhodopsin 7-helix transmembrane proteins"/>
    <property type="match status" value="1"/>
</dbReference>
<dbReference type="AlphaFoldDB" id="A0A7I4YN99"/>
<evidence type="ECO:0000259" key="6">
    <source>
        <dbReference type="PROSITE" id="PS50262"/>
    </source>
</evidence>
<dbReference type="WBParaSite" id="HCON_00119310-00001">
    <property type="protein sequence ID" value="HCON_00119310-00001"/>
    <property type="gene ID" value="HCON_00119310"/>
</dbReference>
<feature type="transmembrane region" description="Helical" evidence="5">
    <location>
        <begin position="110"/>
        <end position="135"/>
    </location>
</feature>
<organism evidence="7 8">
    <name type="scientific">Haemonchus contortus</name>
    <name type="common">Barber pole worm</name>
    <dbReference type="NCBI Taxonomy" id="6289"/>
    <lineage>
        <taxon>Eukaryota</taxon>
        <taxon>Metazoa</taxon>
        <taxon>Ecdysozoa</taxon>
        <taxon>Nematoda</taxon>
        <taxon>Chromadorea</taxon>
        <taxon>Rhabditida</taxon>
        <taxon>Rhabditina</taxon>
        <taxon>Rhabditomorpha</taxon>
        <taxon>Strongyloidea</taxon>
        <taxon>Trichostrongylidae</taxon>
        <taxon>Haemonchus</taxon>
    </lineage>
</organism>
<feature type="transmembrane region" description="Helical" evidence="5">
    <location>
        <begin position="156"/>
        <end position="179"/>
    </location>
</feature>
<protein>
    <submittedName>
        <fullName evidence="8">G_PROTEIN_RECEP_F1_2 domain-containing protein</fullName>
    </submittedName>
</protein>
<name>A0A7I4YN99_HAECO</name>
<feature type="transmembrane region" description="Helical" evidence="5">
    <location>
        <begin position="271"/>
        <end position="293"/>
    </location>
</feature>
<feature type="domain" description="G-protein coupled receptors family 1 profile" evidence="6">
    <location>
        <begin position="45"/>
        <end position="329"/>
    </location>
</feature>
<dbReference type="GO" id="GO:0016020">
    <property type="term" value="C:membrane"/>
    <property type="evidence" value="ECO:0007669"/>
    <property type="project" value="UniProtKB-SubCell"/>
</dbReference>
<feature type="transmembrane region" description="Helical" evidence="5">
    <location>
        <begin position="66"/>
        <end position="90"/>
    </location>
</feature>
<dbReference type="PANTHER" id="PTHR46709:SF8">
    <property type="entry name" value="G-PROTEIN COUPLED RECEPTORS FAMILY 1 PROFILE DOMAIN-CONTAINING PROTEIN"/>
    <property type="match status" value="1"/>
</dbReference>
<sequence length="428" mass="48025">MVNNSETSDYDGADECLYRPQIFLPWKMLFVGCIGLVTALVSITHNVLLFYTFNCSKVLRQRSLTYLMWISGCDIFISLCYIAIMCVQVYTDYYESFTLFYLWHRYLRGAFTVSHITLSSSSFLLMAATIERYLLSTSDRRATEMLQFLSRHRAAVVSLCFVTGCIFRGTVLFEVAVVYNPRCSGFSSLGLASSRLFSNPVHDAIWKFWIRKIVTVFLPFIALAAFNAAIVLNVRRSNKDHTVKALVLYTTVGSGAEVTRLRSRLRAVTRMLVMVVCCYLAANIIDVVIAFWETIDIESLFANEGFYTVTTDISSFLPILACALRLPIYAINDKQIKTEVICQVHEISERISTCCPILGRILCLQKKYSDSEKGTEIMCGHSSSRGNHSNDGLQARHFGVGTLILARASVNSSAHQNESQPTEGGTNV</sequence>
<keyword evidence="3 5" id="KW-1133">Transmembrane helix</keyword>
<evidence type="ECO:0000256" key="5">
    <source>
        <dbReference type="SAM" id="Phobius"/>
    </source>
</evidence>
<dbReference type="Proteomes" id="UP000025227">
    <property type="component" value="Unplaced"/>
</dbReference>
<dbReference type="PROSITE" id="PS50262">
    <property type="entry name" value="G_PROTEIN_RECEP_F1_2"/>
    <property type="match status" value="1"/>
</dbReference>
<reference evidence="8" key="1">
    <citation type="submission" date="2020-12" db="UniProtKB">
        <authorList>
            <consortium name="WormBaseParasite"/>
        </authorList>
    </citation>
    <scope>IDENTIFICATION</scope>
    <source>
        <strain evidence="8">MHco3</strain>
    </source>
</reference>